<name>A0A413NS50_BACUN</name>
<comment type="subcellular location">
    <subcellularLocation>
        <location evidence="1">Membrane</location>
        <topology evidence="1">Multi-pass membrane protein</topology>
    </subcellularLocation>
</comment>
<comment type="caution">
    <text evidence="7">The sequence shown here is derived from an EMBL/GenBank/DDBJ whole genome shotgun (WGS) entry which is preliminary data.</text>
</comment>
<organism evidence="7 8">
    <name type="scientific">Bacteroides uniformis</name>
    <dbReference type="NCBI Taxonomy" id="820"/>
    <lineage>
        <taxon>Bacteria</taxon>
        <taxon>Pseudomonadati</taxon>
        <taxon>Bacteroidota</taxon>
        <taxon>Bacteroidia</taxon>
        <taxon>Bacteroidales</taxon>
        <taxon>Bacteroidaceae</taxon>
        <taxon>Bacteroides</taxon>
    </lineage>
</organism>
<dbReference type="InterPro" id="IPR051533">
    <property type="entry name" value="WaaL-like"/>
</dbReference>
<evidence type="ECO:0000259" key="6">
    <source>
        <dbReference type="Pfam" id="PF04932"/>
    </source>
</evidence>
<dbReference type="EMBL" id="QSEE01000001">
    <property type="protein sequence ID" value="RGZ51398.1"/>
    <property type="molecule type" value="Genomic_DNA"/>
</dbReference>
<dbReference type="PANTHER" id="PTHR37422:SF13">
    <property type="entry name" value="LIPOPOLYSACCHARIDE BIOSYNTHESIS PROTEIN PA4999-RELATED"/>
    <property type="match status" value="1"/>
</dbReference>
<keyword evidence="4 5" id="KW-0472">Membrane</keyword>
<sequence length="524" mass="60663">MSVFFMIKKLSKIEYILFSLLCIVSVFAFSNSMTDTYIVPKWCYTILVFVLYLIVISIKSLYNKILNFNVLTMSYIIVVVCTFQALYGISQWLQLVRFDNKYGITGSFDNPAGFAVSLCIGLPFILLCIKSISSRFWIFVMQLLALLFIFAIVISESRSGMIGGMAIICVELYKRLPIRINFKVIITCCLFISLLFGSYFLKKDSADGRLLIWNCSWRMIIDSPMYGHGFDAFRAHYMDYQANYLSQYPNNEYAMLADNVISPFNEYLNVALSCGFLGVLILVFGVLFLIVCYYKDYKYEKRVALLSLLGIAVFSMFSYPLKYPFVWIVMYFDVYVILRGSFIWVIPSLVKRILCVVAIIAGMVVFYKLCMRIDAEYKWNAIAYFPTNENVRAYKDLMPILGDDPYFLYNYAVALYGKGCLEESLNVALQCRTYWADYDLELLLGDIYLDKNEHIEAESHYRKASFMCPSRFTPLYKIYSLYRRIGDGKEATAMAQLILEKPIKIQSNTIDFIKAQVRRDLELK</sequence>
<dbReference type="InterPro" id="IPR011990">
    <property type="entry name" value="TPR-like_helical_dom_sf"/>
</dbReference>
<feature type="transmembrane region" description="Helical" evidence="5">
    <location>
        <begin position="353"/>
        <end position="369"/>
    </location>
</feature>
<dbReference type="InterPro" id="IPR007016">
    <property type="entry name" value="O-antigen_ligase-rel_domated"/>
</dbReference>
<dbReference type="AlphaFoldDB" id="A0A413NS50"/>
<evidence type="ECO:0000256" key="4">
    <source>
        <dbReference type="ARBA" id="ARBA00023136"/>
    </source>
</evidence>
<feature type="transmembrane region" description="Helical" evidence="5">
    <location>
        <begin position="38"/>
        <end position="58"/>
    </location>
</feature>
<dbReference type="PANTHER" id="PTHR37422">
    <property type="entry name" value="TEICHURONIC ACID BIOSYNTHESIS PROTEIN TUAE"/>
    <property type="match status" value="1"/>
</dbReference>
<feature type="transmembrane region" description="Helical" evidence="5">
    <location>
        <begin position="160"/>
        <end position="177"/>
    </location>
</feature>
<feature type="transmembrane region" description="Helical" evidence="5">
    <location>
        <begin position="110"/>
        <end position="129"/>
    </location>
</feature>
<feature type="transmembrane region" description="Helical" evidence="5">
    <location>
        <begin position="325"/>
        <end position="346"/>
    </location>
</feature>
<evidence type="ECO:0000256" key="2">
    <source>
        <dbReference type="ARBA" id="ARBA00022692"/>
    </source>
</evidence>
<feature type="transmembrane region" description="Helical" evidence="5">
    <location>
        <begin position="303"/>
        <end position="319"/>
    </location>
</feature>
<dbReference type="GO" id="GO:0016020">
    <property type="term" value="C:membrane"/>
    <property type="evidence" value="ECO:0007669"/>
    <property type="project" value="UniProtKB-SubCell"/>
</dbReference>
<feature type="transmembrane region" description="Helical" evidence="5">
    <location>
        <begin position="184"/>
        <end position="201"/>
    </location>
</feature>
<evidence type="ECO:0000256" key="1">
    <source>
        <dbReference type="ARBA" id="ARBA00004141"/>
    </source>
</evidence>
<evidence type="ECO:0000256" key="3">
    <source>
        <dbReference type="ARBA" id="ARBA00022989"/>
    </source>
</evidence>
<feature type="transmembrane region" description="Helical" evidence="5">
    <location>
        <begin position="270"/>
        <end position="291"/>
    </location>
</feature>
<gene>
    <name evidence="7" type="ORF">DW988_00940</name>
</gene>
<proteinExistence type="predicted"/>
<evidence type="ECO:0000256" key="5">
    <source>
        <dbReference type="SAM" id="Phobius"/>
    </source>
</evidence>
<dbReference type="SUPFAM" id="SSF48452">
    <property type="entry name" value="TPR-like"/>
    <property type="match status" value="1"/>
</dbReference>
<reference evidence="7 8" key="1">
    <citation type="submission" date="2018-08" db="EMBL/GenBank/DDBJ databases">
        <title>A genome reference for cultivated species of the human gut microbiota.</title>
        <authorList>
            <person name="Zou Y."/>
            <person name="Xue W."/>
            <person name="Luo G."/>
        </authorList>
    </citation>
    <scope>NUCLEOTIDE SEQUENCE [LARGE SCALE GENOMIC DNA]</scope>
    <source>
        <strain evidence="7 8">AM50-4</strain>
    </source>
</reference>
<dbReference type="GO" id="GO:0016874">
    <property type="term" value="F:ligase activity"/>
    <property type="evidence" value="ECO:0007669"/>
    <property type="project" value="UniProtKB-KW"/>
</dbReference>
<feature type="transmembrane region" description="Helical" evidence="5">
    <location>
        <begin position="136"/>
        <end position="154"/>
    </location>
</feature>
<dbReference type="Proteomes" id="UP000283684">
    <property type="component" value="Unassembled WGS sequence"/>
</dbReference>
<keyword evidence="2 5" id="KW-0812">Transmembrane</keyword>
<protein>
    <submittedName>
        <fullName evidence="7">O-antigen ligase domain-containing protein</fullName>
    </submittedName>
</protein>
<evidence type="ECO:0000313" key="7">
    <source>
        <dbReference type="EMBL" id="RGZ51398.1"/>
    </source>
</evidence>
<keyword evidence="7" id="KW-0436">Ligase</keyword>
<dbReference type="Pfam" id="PF04932">
    <property type="entry name" value="Wzy_C"/>
    <property type="match status" value="1"/>
</dbReference>
<feature type="domain" description="O-antigen ligase-related" evidence="6">
    <location>
        <begin position="144"/>
        <end position="283"/>
    </location>
</feature>
<keyword evidence="3 5" id="KW-1133">Transmembrane helix</keyword>
<accession>A0A413NS50</accession>
<feature type="transmembrane region" description="Helical" evidence="5">
    <location>
        <begin position="70"/>
        <end position="90"/>
    </location>
</feature>
<dbReference type="Gene3D" id="1.25.40.10">
    <property type="entry name" value="Tetratricopeptide repeat domain"/>
    <property type="match status" value="1"/>
</dbReference>
<evidence type="ECO:0000313" key="8">
    <source>
        <dbReference type="Proteomes" id="UP000283684"/>
    </source>
</evidence>